<feature type="transmembrane region" description="Helical" evidence="1">
    <location>
        <begin position="108"/>
        <end position="130"/>
    </location>
</feature>
<dbReference type="STRING" id="1336337.A0A3N4IZ90"/>
<proteinExistence type="predicted"/>
<keyword evidence="1" id="KW-0472">Membrane</keyword>
<organism evidence="2 3">
    <name type="scientific">Choiromyces venosus 120613-1</name>
    <dbReference type="NCBI Taxonomy" id="1336337"/>
    <lineage>
        <taxon>Eukaryota</taxon>
        <taxon>Fungi</taxon>
        <taxon>Dikarya</taxon>
        <taxon>Ascomycota</taxon>
        <taxon>Pezizomycotina</taxon>
        <taxon>Pezizomycetes</taxon>
        <taxon>Pezizales</taxon>
        <taxon>Tuberaceae</taxon>
        <taxon>Choiromyces</taxon>
    </lineage>
</organism>
<gene>
    <name evidence="2" type="ORF">L873DRAFT_304095</name>
</gene>
<sequence length="240" mass="27522">MSYLIWVQESVGEARLYIHLAANAYGYGAFNLDTLKTIGLSDFGDGWAGYVWIVVKPIAVQLLLNEIFTNYITPFILLCWDIWGNGGYPLRMLYWFRLCIPITINKMVLYPSVSIAVLPLLFTAFVLSYLRIIQSSEVHPLELWFWQTHGDEFDLRLQHRLAQVTEDRQIRRREEKYRDIPETPLLTEQEFIGVITVVDGIRERKETALQAQLESTTVLVGTLRSTCSGSLIPTISFAGQ</sequence>
<keyword evidence="1" id="KW-0812">Transmembrane</keyword>
<name>A0A3N4IZ90_9PEZI</name>
<reference evidence="2 3" key="1">
    <citation type="journal article" date="2018" name="Nat. Ecol. Evol.">
        <title>Pezizomycetes genomes reveal the molecular basis of ectomycorrhizal truffle lifestyle.</title>
        <authorList>
            <person name="Murat C."/>
            <person name="Payen T."/>
            <person name="Noel B."/>
            <person name="Kuo A."/>
            <person name="Morin E."/>
            <person name="Chen J."/>
            <person name="Kohler A."/>
            <person name="Krizsan K."/>
            <person name="Balestrini R."/>
            <person name="Da Silva C."/>
            <person name="Montanini B."/>
            <person name="Hainaut M."/>
            <person name="Levati E."/>
            <person name="Barry K.W."/>
            <person name="Belfiori B."/>
            <person name="Cichocki N."/>
            <person name="Clum A."/>
            <person name="Dockter R.B."/>
            <person name="Fauchery L."/>
            <person name="Guy J."/>
            <person name="Iotti M."/>
            <person name="Le Tacon F."/>
            <person name="Lindquist E.A."/>
            <person name="Lipzen A."/>
            <person name="Malagnac F."/>
            <person name="Mello A."/>
            <person name="Molinier V."/>
            <person name="Miyauchi S."/>
            <person name="Poulain J."/>
            <person name="Riccioni C."/>
            <person name="Rubini A."/>
            <person name="Sitrit Y."/>
            <person name="Splivallo R."/>
            <person name="Traeger S."/>
            <person name="Wang M."/>
            <person name="Zifcakova L."/>
            <person name="Wipf D."/>
            <person name="Zambonelli A."/>
            <person name="Paolocci F."/>
            <person name="Nowrousian M."/>
            <person name="Ottonello S."/>
            <person name="Baldrian P."/>
            <person name="Spatafora J.W."/>
            <person name="Henrissat B."/>
            <person name="Nagy L.G."/>
            <person name="Aury J.M."/>
            <person name="Wincker P."/>
            <person name="Grigoriev I.V."/>
            <person name="Bonfante P."/>
            <person name="Martin F.M."/>
        </authorList>
    </citation>
    <scope>NUCLEOTIDE SEQUENCE [LARGE SCALE GENOMIC DNA]</scope>
    <source>
        <strain evidence="2 3">120613-1</strain>
    </source>
</reference>
<evidence type="ECO:0000313" key="2">
    <source>
        <dbReference type="EMBL" id="RPA91482.1"/>
    </source>
</evidence>
<evidence type="ECO:0000313" key="3">
    <source>
        <dbReference type="Proteomes" id="UP000276215"/>
    </source>
</evidence>
<evidence type="ECO:0000256" key="1">
    <source>
        <dbReference type="SAM" id="Phobius"/>
    </source>
</evidence>
<accession>A0A3N4IZ90</accession>
<dbReference type="AlphaFoldDB" id="A0A3N4IZ90"/>
<keyword evidence="3" id="KW-1185">Reference proteome</keyword>
<dbReference type="Proteomes" id="UP000276215">
    <property type="component" value="Unassembled WGS sequence"/>
</dbReference>
<keyword evidence="1" id="KW-1133">Transmembrane helix</keyword>
<protein>
    <submittedName>
        <fullName evidence="2">Uncharacterized protein</fullName>
    </submittedName>
</protein>
<dbReference type="EMBL" id="ML120495">
    <property type="protein sequence ID" value="RPA91482.1"/>
    <property type="molecule type" value="Genomic_DNA"/>
</dbReference>
<feature type="transmembrane region" description="Helical" evidence="1">
    <location>
        <begin position="71"/>
        <end position="88"/>
    </location>
</feature>